<gene>
    <name evidence="1" type="ORF">OHC33_000303</name>
</gene>
<protein>
    <submittedName>
        <fullName evidence="1">Uncharacterized protein</fullName>
    </submittedName>
</protein>
<dbReference type="Proteomes" id="UP001316803">
    <property type="component" value="Unassembled WGS sequence"/>
</dbReference>
<dbReference type="Gene3D" id="1.10.1470.10">
    <property type="entry name" value="YjbJ"/>
    <property type="match status" value="1"/>
</dbReference>
<comment type="caution">
    <text evidence="1">The sequence shown here is derived from an EMBL/GenBank/DDBJ whole genome shotgun (WGS) entry which is preliminary data.</text>
</comment>
<evidence type="ECO:0000313" key="2">
    <source>
        <dbReference type="Proteomes" id="UP001316803"/>
    </source>
</evidence>
<dbReference type="EMBL" id="JAKLMC020000001">
    <property type="protein sequence ID" value="KAK5958460.1"/>
    <property type="molecule type" value="Genomic_DNA"/>
</dbReference>
<name>A0AAN8ICE8_9EURO</name>
<dbReference type="InterPro" id="IPR036629">
    <property type="entry name" value="YjbJ_sf"/>
</dbReference>
<sequence length="83" mass="9062">MIQTSSNNKQQLSVKTQIKSLHIKMGVEEARAALRSEFPKLDAEDFKNAAGNRDALAKTVAEKMGISEADAKAKIDEIFAANQ</sequence>
<proteinExistence type="predicted"/>
<dbReference type="AlphaFoldDB" id="A0AAN8ICE8"/>
<accession>A0AAN8ICE8</accession>
<keyword evidence="2" id="KW-1185">Reference proteome</keyword>
<reference evidence="1 2" key="1">
    <citation type="submission" date="2022-12" db="EMBL/GenBank/DDBJ databases">
        <title>Genomic features and morphological characterization of a novel Knufia sp. strain isolated from spacecraft assembly facility.</title>
        <authorList>
            <person name="Teixeira M."/>
            <person name="Chander A.M."/>
            <person name="Stajich J.E."/>
            <person name="Venkateswaran K."/>
        </authorList>
    </citation>
    <scope>NUCLEOTIDE SEQUENCE [LARGE SCALE GENOMIC DNA]</scope>
    <source>
        <strain evidence="1 2">FJI-L2-BK-P2</strain>
    </source>
</reference>
<organism evidence="1 2">
    <name type="scientific">Knufia fluminis</name>
    <dbReference type="NCBI Taxonomy" id="191047"/>
    <lineage>
        <taxon>Eukaryota</taxon>
        <taxon>Fungi</taxon>
        <taxon>Dikarya</taxon>
        <taxon>Ascomycota</taxon>
        <taxon>Pezizomycotina</taxon>
        <taxon>Eurotiomycetes</taxon>
        <taxon>Chaetothyriomycetidae</taxon>
        <taxon>Chaetothyriales</taxon>
        <taxon>Trichomeriaceae</taxon>
        <taxon>Knufia</taxon>
    </lineage>
</organism>
<evidence type="ECO:0000313" key="1">
    <source>
        <dbReference type="EMBL" id="KAK5958460.1"/>
    </source>
</evidence>